<evidence type="ECO:0000313" key="9">
    <source>
        <dbReference type="EMBL" id="MEQ2425292.1"/>
    </source>
</evidence>
<keyword evidence="3" id="KW-1003">Cell membrane</keyword>
<protein>
    <submittedName>
        <fullName evidence="9">Sugar ABC transporter permease</fullName>
    </submittedName>
</protein>
<dbReference type="CDD" id="cd06261">
    <property type="entry name" value="TM_PBP2"/>
    <property type="match status" value="1"/>
</dbReference>
<organism evidence="9 10">
    <name type="scientific">Enterocloster hominis</name>
    <name type="common">ex Hitch et al. 2024</name>
    <dbReference type="NCBI Taxonomy" id="1917870"/>
    <lineage>
        <taxon>Bacteria</taxon>
        <taxon>Bacillati</taxon>
        <taxon>Bacillota</taxon>
        <taxon>Clostridia</taxon>
        <taxon>Lachnospirales</taxon>
        <taxon>Lachnospiraceae</taxon>
        <taxon>Enterocloster</taxon>
    </lineage>
</organism>
<accession>A0ABV1D6S4</accession>
<evidence type="ECO:0000313" key="10">
    <source>
        <dbReference type="Proteomes" id="UP001454086"/>
    </source>
</evidence>
<dbReference type="SUPFAM" id="SSF161098">
    <property type="entry name" value="MetI-like"/>
    <property type="match status" value="1"/>
</dbReference>
<dbReference type="EMBL" id="JBBMFM010000029">
    <property type="protein sequence ID" value="MEQ2425292.1"/>
    <property type="molecule type" value="Genomic_DNA"/>
</dbReference>
<reference evidence="9 10" key="1">
    <citation type="submission" date="2024-03" db="EMBL/GenBank/DDBJ databases">
        <title>Human intestinal bacterial collection.</title>
        <authorList>
            <person name="Pauvert C."/>
            <person name="Hitch T.C.A."/>
            <person name="Clavel T."/>
        </authorList>
    </citation>
    <scope>NUCLEOTIDE SEQUENCE [LARGE SCALE GENOMIC DNA]</scope>
    <source>
        <strain evidence="9 10">CLA-SR-H021</strain>
    </source>
</reference>
<comment type="caution">
    <text evidence="9">The sequence shown here is derived from an EMBL/GenBank/DDBJ whole genome shotgun (WGS) entry which is preliminary data.</text>
</comment>
<evidence type="ECO:0000256" key="4">
    <source>
        <dbReference type="ARBA" id="ARBA00022692"/>
    </source>
</evidence>
<keyword evidence="4 7" id="KW-0812">Transmembrane</keyword>
<keyword evidence="5 7" id="KW-1133">Transmembrane helix</keyword>
<feature type="transmembrane region" description="Helical" evidence="7">
    <location>
        <begin position="159"/>
        <end position="178"/>
    </location>
</feature>
<feature type="transmembrane region" description="Helical" evidence="7">
    <location>
        <begin position="263"/>
        <end position="287"/>
    </location>
</feature>
<dbReference type="InterPro" id="IPR000515">
    <property type="entry name" value="MetI-like"/>
</dbReference>
<evidence type="ECO:0000256" key="1">
    <source>
        <dbReference type="ARBA" id="ARBA00004651"/>
    </source>
</evidence>
<evidence type="ECO:0000256" key="5">
    <source>
        <dbReference type="ARBA" id="ARBA00022989"/>
    </source>
</evidence>
<keyword evidence="2 7" id="KW-0813">Transport</keyword>
<feature type="domain" description="ABC transmembrane type-1" evidence="8">
    <location>
        <begin position="69"/>
        <end position="284"/>
    </location>
</feature>
<evidence type="ECO:0000256" key="6">
    <source>
        <dbReference type="ARBA" id="ARBA00023136"/>
    </source>
</evidence>
<dbReference type="Proteomes" id="UP001454086">
    <property type="component" value="Unassembled WGS sequence"/>
</dbReference>
<proteinExistence type="inferred from homology"/>
<dbReference type="PANTHER" id="PTHR30193">
    <property type="entry name" value="ABC TRANSPORTER PERMEASE PROTEIN"/>
    <property type="match status" value="1"/>
</dbReference>
<name>A0ABV1D6S4_9FIRM</name>
<evidence type="ECO:0000256" key="3">
    <source>
        <dbReference type="ARBA" id="ARBA00022475"/>
    </source>
</evidence>
<feature type="transmembrane region" description="Helical" evidence="7">
    <location>
        <begin position="103"/>
        <end position="127"/>
    </location>
</feature>
<comment type="similarity">
    <text evidence="7">Belongs to the binding-protein-dependent transport system permease family.</text>
</comment>
<gene>
    <name evidence="9" type="ORF">WMQ36_09945</name>
</gene>
<evidence type="ECO:0000259" key="8">
    <source>
        <dbReference type="PROSITE" id="PS50928"/>
    </source>
</evidence>
<sequence>MKKAKSIHPRGKWFRFSGTSIMFSLIFMVYPVIYSIYISTHNYKGLDSTFIGLGNFARLMKDTIFWQALLHNFLFLLIQVPIMLILGLLFANLLNSRDIRFKGFFRLALFLPCVTSLVAYSLVFKMLFQIDGLVNHFLMAVHLIASPINWLNNSFWAKVSIIIALCWRWTGYNMMFYISGMQNIPYTTIEAARIDGATRLQEFFYVVIPQLKEVILFTSITSTIGTIQLFDEVVNITAGGPSNATMTASQYIYNHSFVYAANFGYSAALSWVVVLIVAALSMLQFAVTREKKGKVG</sequence>
<dbReference type="RefSeq" id="WP_008724400.1">
    <property type="nucleotide sequence ID" value="NZ_JAJFDX010000006.1"/>
</dbReference>
<dbReference type="PROSITE" id="PS50928">
    <property type="entry name" value="ABC_TM1"/>
    <property type="match status" value="1"/>
</dbReference>
<keyword evidence="10" id="KW-1185">Reference proteome</keyword>
<feature type="transmembrane region" description="Helical" evidence="7">
    <location>
        <begin position="64"/>
        <end position="91"/>
    </location>
</feature>
<dbReference type="InterPro" id="IPR051393">
    <property type="entry name" value="ABC_transporter_permease"/>
</dbReference>
<evidence type="ECO:0000256" key="2">
    <source>
        <dbReference type="ARBA" id="ARBA00022448"/>
    </source>
</evidence>
<dbReference type="Pfam" id="PF00528">
    <property type="entry name" value="BPD_transp_1"/>
    <property type="match status" value="1"/>
</dbReference>
<keyword evidence="6 7" id="KW-0472">Membrane</keyword>
<comment type="subcellular location">
    <subcellularLocation>
        <location evidence="1 7">Cell membrane</location>
        <topology evidence="1 7">Multi-pass membrane protein</topology>
    </subcellularLocation>
</comment>
<dbReference type="Gene3D" id="1.10.3720.10">
    <property type="entry name" value="MetI-like"/>
    <property type="match status" value="1"/>
</dbReference>
<dbReference type="PANTHER" id="PTHR30193:SF37">
    <property type="entry name" value="INNER MEMBRANE ABC TRANSPORTER PERMEASE PROTEIN YCJO"/>
    <property type="match status" value="1"/>
</dbReference>
<dbReference type="InterPro" id="IPR035906">
    <property type="entry name" value="MetI-like_sf"/>
</dbReference>
<evidence type="ECO:0000256" key="7">
    <source>
        <dbReference type="RuleBase" id="RU363032"/>
    </source>
</evidence>
<feature type="transmembrane region" description="Helical" evidence="7">
    <location>
        <begin position="21"/>
        <end position="40"/>
    </location>
</feature>